<keyword evidence="1" id="KW-0812">Transmembrane</keyword>
<feature type="transmembrane region" description="Helical" evidence="1">
    <location>
        <begin position="36"/>
        <end position="57"/>
    </location>
</feature>
<accession>A0ABW7Q7M5</accession>
<feature type="transmembrane region" description="Helical" evidence="1">
    <location>
        <begin position="305"/>
        <end position="323"/>
    </location>
</feature>
<dbReference type="RefSeq" id="WP_396640804.1">
    <property type="nucleotide sequence ID" value="NZ_JBIQWL010000003.1"/>
</dbReference>
<name>A0ABW7Q7M5_9MICO</name>
<feature type="transmembrane region" description="Helical" evidence="1">
    <location>
        <begin position="118"/>
        <end position="144"/>
    </location>
</feature>
<feature type="transmembrane region" description="Helical" evidence="1">
    <location>
        <begin position="329"/>
        <end position="346"/>
    </location>
</feature>
<comment type="caution">
    <text evidence="2">The sequence shown here is derived from an EMBL/GenBank/DDBJ whole genome shotgun (WGS) entry which is preliminary data.</text>
</comment>
<dbReference type="Proteomes" id="UP001610861">
    <property type="component" value="Unassembled WGS sequence"/>
</dbReference>
<feature type="transmembrane region" description="Helical" evidence="1">
    <location>
        <begin position="156"/>
        <end position="177"/>
    </location>
</feature>
<feature type="transmembrane region" description="Helical" evidence="1">
    <location>
        <begin position="262"/>
        <end position="284"/>
    </location>
</feature>
<evidence type="ECO:0000313" key="3">
    <source>
        <dbReference type="Proteomes" id="UP001610861"/>
    </source>
</evidence>
<feature type="transmembrane region" description="Helical" evidence="1">
    <location>
        <begin position="189"/>
        <end position="208"/>
    </location>
</feature>
<reference evidence="2 3" key="1">
    <citation type="submission" date="2024-09" db="EMBL/GenBank/DDBJ databases">
        <authorList>
            <person name="Pan X."/>
        </authorList>
    </citation>
    <scope>NUCLEOTIDE SEQUENCE [LARGE SCALE GENOMIC DNA]</scope>
    <source>
        <strain evidence="2 3">B2969</strain>
    </source>
</reference>
<keyword evidence="1" id="KW-0472">Membrane</keyword>
<dbReference type="PANTHER" id="PTHR38592">
    <property type="entry name" value="BLL4819 PROTEIN"/>
    <property type="match status" value="1"/>
</dbReference>
<dbReference type="PANTHER" id="PTHR38592:SF3">
    <property type="entry name" value="BLL4819 PROTEIN"/>
    <property type="match status" value="1"/>
</dbReference>
<proteinExistence type="predicted"/>
<evidence type="ECO:0000256" key="1">
    <source>
        <dbReference type="SAM" id="Phobius"/>
    </source>
</evidence>
<dbReference type="Pfam" id="PF10129">
    <property type="entry name" value="OpgC_C"/>
    <property type="match status" value="1"/>
</dbReference>
<sequence length="369" mass="40309">MGRDRAIDVIRTLCIVSMTTAHLAAKSFAWEASHVLVWFDGAMGFVLLSGFVVAIVQRRTVERLGLRAGRSKALRRGAVVYGAHLGICALAFIVASISPALDVRYAGANDFSSWWEPLVAALTLQINPKFASILSLYVILLVFTPLASWALARRRAWVLAVGVAVLYAAGILWPTSFTLPRVPGVPGQINWATWQLLYFAAFFVGWHWSRMRGMLLRPAVWIGLLGVSVVVAIAAHARIDSAAAPGEGALAVIDRFFDDGTLGVGTIVFAFVVVAALYGALTPLAERFPIVASEIGRIGRRSLDCYVILCILVIVTPLFWTYDTTGRKAMVYAAVALLVMYGWCRFRDRREGTREQQPQHREGAGASKS</sequence>
<feature type="transmembrane region" description="Helical" evidence="1">
    <location>
        <begin position="12"/>
        <end position="30"/>
    </location>
</feature>
<dbReference type="EMBL" id="JBIQWL010000003">
    <property type="protein sequence ID" value="MFH8250857.1"/>
    <property type="molecule type" value="Genomic_DNA"/>
</dbReference>
<keyword evidence="1" id="KW-1133">Transmembrane helix</keyword>
<feature type="transmembrane region" description="Helical" evidence="1">
    <location>
        <begin position="220"/>
        <end position="239"/>
    </location>
</feature>
<feature type="transmembrane region" description="Helical" evidence="1">
    <location>
        <begin position="78"/>
        <end position="98"/>
    </location>
</feature>
<protein>
    <submittedName>
        <fullName evidence="2">OpgC domain-containing protein</fullName>
    </submittedName>
</protein>
<dbReference type="InterPro" id="IPR014550">
    <property type="entry name" value="UCP028704_OpgC"/>
</dbReference>
<keyword evidence="3" id="KW-1185">Reference proteome</keyword>
<organism evidence="2 3">
    <name type="scientific">Microbacterium alkaliflavum</name>
    <dbReference type="NCBI Taxonomy" id="3248839"/>
    <lineage>
        <taxon>Bacteria</taxon>
        <taxon>Bacillati</taxon>
        <taxon>Actinomycetota</taxon>
        <taxon>Actinomycetes</taxon>
        <taxon>Micrococcales</taxon>
        <taxon>Microbacteriaceae</taxon>
        <taxon>Microbacterium</taxon>
    </lineage>
</organism>
<gene>
    <name evidence="2" type="primary">opgC</name>
    <name evidence="2" type="ORF">ACH3VR_10865</name>
</gene>
<evidence type="ECO:0000313" key="2">
    <source>
        <dbReference type="EMBL" id="MFH8250857.1"/>
    </source>
</evidence>